<comment type="caution">
    <text evidence="3">The sequence shown here is derived from an EMBL/GenBank/DDBJ whole genome shotgun (WGS) entry which is preliminary data.</text>
</comment>
<keyword evidence="1" id="KW-0732">Signal</keyword>
<dbReference type="InterPro" id="IPR039426">
    <property type="entry name" value="TonB-dep_rcpt-like"/>
</dbReference>
<dbReference type="InterPro" id="IPR012910">
    <property type="entry name" value="Plug_dom"/>
</dbReference>
<dbReference type="PANTHER" id="PTHR30069">
    <property type="entry name" value="TONB-DEPENDENT OUTER MEMBRANE RECEPTOR"/>
    <property type="match status" value="1"/>
</dbReference>
<dbReference type="SUPFAM" id="SSF56935">
    <property type="entry name" value="Porins"/>
    <property type="match status" value="1"/>
</dbReference>
<dbReference type="EMBL" id="JBHSGO010000156">
    <property type="protein sequence ID" value="MFC4665945.1"/>
    <property type="molecule type" value="Genomic_DNA"/>
</dbReference>
<evidence type="ECO:0000313" key="4">
    <source>
        <dbReference type="Proteomes" id="UP001596020"/>
    </source>
</evidence>
<dbReference type="Gene3D" id="2.170.130.10">
    <property type="entry name" value="TonB-dependent receptor, plug domain"/>
    <property type="match status" value="1"/>
</dbReference>
<gene>
    <name evidence="3" type="ORF">ACFO3G_04930</name>
</gene>
<sequence length="900" mass="102494">MSSQNRGVCQNCYYKAVVLDYETKVSLPFASVSSESLDLNLCTDAQGHFQINIPRGRTIGITINYMGYQPLSKKVVCRNKVDTLFLHPATYSLEGIVVQGELSKKESGKTRINKEALDYLQPTGLSDVLSLTPGGLVRNPGLRGVQQMSVREVRSNHNTALGTAIVVDGAPISNDANLQGLGNHNQELDAKTTMNGGVDLREVSVDHIESVDVVEGIPSVRYGNLSSGVVILHTKVGYSPWTLRVQSDPYTKLGSIGKGFNVSQGHNLYFGADYAQSVSDKRNPISGYRRLMGIVKYSYAGRHIYAPRFMTSLMYTGTLNSRKFDPEVMTLRESYYNYYNKVVWNNNFSLKPQMPWINTIDAVFSLDYAHDLIEQEKYVSPRGILALPLLDEDGVGEGAYLPPVYYTHYKTDGKPLNLFAQIRTSHRWNYGRYDGDLMIGAEYRLSKNYGRGPIYDRMLPPNPGSSLSSRPIAYRSIPAMSPLSFFVEHRLRTDLGRGWESDIRLGIRTEKDLNLTGSPYDIAKRWSFEPRVYGTLSLPPFSLFSSLIKVNLMGGWGRHIKLPTLSYLYPEKAYFDLVELNYADPNPANRLLWIRTYVRDRANYHLRFNREDKYELGLSVNWLNTDIMLSAFHHKTRSGYSYGTHTYYTPYDKYSLPSPLPNGKPSISDFPKAHTDYLSATSQPDNSIWIDKKGLEYSVRFPQISVLKTNLTFQGAYYKTIYGNSLPMAYRPSTQIEGKVNPYLGYYIGRDNTKTTRFHTLLRTDTHIPKLKLICSTTTQFVWSYTSRQMPFDAYPLYFLDQKGISHNGKDIDLNDLEQKQLIATTDPMMFQKNKEPVDIGFNVKMTKEVNRWLKVSFFVNNLLTYRPVYLTNYRMKVQSWRVAFFGVELQLKTIKNGNG</sequence>
<dbReference type="InterPro" id="IPR008969">
    <property type="entry name" value="CarboxyPept-like_regulatory"/>
</dbReference>
<keyword evidence="4" id="KW-1185">Reference proteome</keyword>
<feature type="domain" description="TonB-dependent receptor plug" evidence="2">
    <location>
        <begin position="110"/>
        <end position="228"/>
    </location>
</feature>
<dbReference type="Pfam" id="PF07715">
    <property type="entry name" value="Plug"/>
    <property type="match status" value="1"/>
</dbReference>
<dbReference type="Proteomes" id="UP001596020">
    <property type="component" value="Unassembled WGS sequence"/>
</dbReference>
<proteinExistence type="predicted"/>
<evidence type="ECO:0000259" key="2">
    <source>
        <dbReference type="Pfam" id="PF07715"/>
    </source>
</evidence>
<dbReference type="PANTHER" id="PTHR30069:SF29">
    <property type="entry name" value="HEMOGLOBIN AND HEMOGLOBIN-HAPTOGLOBIN-BINDING PROTEIN 1-RELATED"/>
    <property type="match status" value="1"/>
</dbReference>
<name>A0ABV9K7M5_9PORP</name>
<dbReference type="SUPFAM" id="SSF49464">
    <property type="entry name" value="Carboxypeptidase regulatory domain-like"/>
    <property type="match status" value="1"/>
</dbReference>
<dbReference type="RefSeq" id="WP_380078535.1">
    <property type="nucleotide sequence ID" value="NZ_JBHSGO010000156.1"/>
</dbReference>
<organism evidence="3 4">
    <name type="scientific">Falsiporphyromonas endometrii</name>
    <dbReference type="NCBI Taxonomy" id="1387297"/>
    <lineage>
        <taxon>Bacteria</taxon>
        <taxon>Pseudomonadati</taxon>
        <taxon>Bacteroidota</taxon>
        <taxon>Bacteroidia</taxon>
        <taxon>Bacteroidales</taxon>
        <taxon>Porphyromonadaceae</taxon>
        <taxon>Falsiporphyromonas</taxon>
    </lineage>
</organism>
<evidence type="ECO:0000313" key="3">
    <source>
        <dbReference type="EMBL" id="MFC4665945.1"/>
    </source>
</evidence>
<protein>
    <submittedName>
        <fullName evidence="3">Carboxypeptidase-like regulatory domain-containing protein</fullName>
    </submittedName>
</protein>
<reference evidence="4" key="1">
    <citation type="journal article" date="2019" name="Int. J. Syst. Evol. Microbiol.">
        <title>The Global Catalogue of Microorganisms (GCM) 10K type strain sequencing project: providing services to taxonomists for standard genome sequencing and annotation.</title>
        <authorList>
            <consortium name="The Broad Institute Genomics Platform"/>
            <consortium name="The Broad Institute Genome Sequencing Center for Infectious Disease"/>
            <person name="Wu L."/>
            <person name="Ma J."/>
        </authorList>
    </citation>
    <scope>NUCLEOTIDE SEQUENCE [LARGE SCALE GENOMIC DNA]</scope>
    <source>
        <strain evidence="4">CGMCC 4.7357</strain>
    </source>
</reference>
<accession>A0ABV9K7M5</accession>
<dbReference type="InterPro" id="IPR037066">
    <property type="entry name" value="Plug_dom_sf"/>
</dbReference>
<dbReference type="Pfam" id="PF13715">
    <property type="entry name" value="CarbopepD_reg_2"/>
    <property type="match status" value="1"/>
</dbReference>
<evidence type="ECO:0000256" key="1">
    <source>
        <dbReference type="ARBA" id="ARBA00022729"/>
    </source>
</evidence>